<comment type="subcellular location">
    <subcellularLocation>
        <location evidence="1">Cell membrane</location>
        <topology evidence="1">Multi-pass membrane protein</topology>
    </subcellularLocation>
</comment>
<reference evidence="7 8" key="1">
    <citation type="submission" date="2014-03" db="EMBL/GenBank/DDBJ databases">
        <title>Whole genome sequence of Novosphingobium resinovorum KF1.</title>
        <authorList>
            <person name="Gan H.M."/>
            <person name="Gan H.Y."/>
            <person name="Chew T.H."/>
            <person name="Savka M.A."/>
        </authorList>
    </citation>
    <scope>NUCLEOTIDE SEQUENCE [LARGE SCALE GENOMIC DNA]</scope>
    <source>
        <strain evidence="7 8">KF1</strain>
    </source>
</reference>
<feature type="transmembrane region" description="Helical" evidence="6">
    <location>
        <begin position="47"/>
        <end position="69"/>
    </location>
</feature>
<evidence type="ECO:0000256" key="4">
    <source>
        <dbReference type="ARBA" id="ARBA00022989"/>
    </source>
</evidence>
<gene>
    <name evidence="7" type="ORF">BV97_02924</name>
</gene>
<feature type="transmembrane region" description="Helical" evidence="6">
    <location>
        <begin position="109"/>
        <end position="130"/>
    </location>
</feature>
<dbReference type="PATRIC" id="fig|158500.4.peg.2991"/>
<feature type="transmembrane region" description="Helical" evidence="6">
    <location>
        <begin position="354"/>
        <end position="378"/>
    </location>
</feature>
<dbReference type="AlphaFoldDB" id="A0A031JWR5"/>
<feature type="transmembrane region" description="Helical" evidence="6">
    <location>
        <begin position="412"/>
        <end position="434"/>
    </location>
</feature>
<keyword evidence="3 6" id="KW-0812">Transmembrane</keyword>
<evidence type="ECO:0000256" key="6">
    <source>
        <dbReference type="SAM" id="Phobius"/>
    </source>
</evidence>
<evidence type="ECO:0000313" key="7">
    <source>
        <dbReference type="EMBL" id="EZP81263.1"/>
    </source>
</evidence>
<dbReference type="InterPro" id="IPR050833">
    <property type="entry name" value="Poly_Biosynth_Transport"/>
</dbReference>
<keyword evidence="4 6" id="KW-1133">Transmembrane helix</keyword>
<evidence type="ECO:0000313" key="8">
    <source>
        <dbReference type="Proteomes" id="UP000024329"/>
    </source>
</evidence>
<name>A0A031JWR5_9SPHN</name>
<organism evidence="7 8">
    <name type="scientific">Novosphingobium resinovorum</name>
    <dbReference type="NCBI Taxonomy" id="158500"/>
    <lineage>
        <taxon>Bacteria</taxon>
        <taxon>Pseudomonadati</taxon>
        <taxon>Pseudomonadota</taxon>
        <taxon>Alphaproteobacteria</taxon>
        <taxon>Sphingomonadales</taxon>
        <taxon>Sphingomonadaceae</taxon>
        <taxon>Novosphingobium</taxon>
    </lineage>
</organism>
<sequence>MASLPMKRWFSDGVFRTIVRNASYLASGKIGGALLGLIALACAGRGMTPALFGTLVLIHSYANGVGAVVKFQTWQFIVRYGAPALERGDTATLRDVTGFAVGLDLASGLIGLAGGLLLLPHAAGWFGIGAENLNMAMLYCTLIPTMTAATPTGILRVFDRFDQIALQQLVTPLVRAFGAALSYLCGFGFTGFVLTWYIADLSGDLCLWALSIRELRRRRMTDALRPGLFGPARRLSGAWGFVWTTNVAHSIWAAWGPVSNLVVGALLTPAAAGLFKIAATFFDSASKPAELLSRSFYPEIMRLDPSSRHPWQLAVRSALISGAIAVVVLLIVSIGGEPVIDLVFGKRYVEAYDLLQLMTASLVVAMAAFPLESLLYMAGRERSALVAEGTAALGYAVLLVVLIHLFGLWGAGLAYVAGVCLKTAFMLVPTLSAYRGRHALPHGGQAEAAA</sequence>
<keyword evidence="2" id="KW-1003">Cell membrane</keyword>
<proteinExistence type="predicted"/>
<feature type="transmembrane region" description="Helical" evidence="6">
    <location>
        <begin position="313"/>
        <end position="334"/>
    </location>
</feature>
<evidence type="ECO:0000256" key="1">
    <source>
        <dbReference type="ARBA" id="ARBA00004651"/>
    </source>
</evidence>
<dbReference type="EMBL" id="JFYZ01000013">
    <property type="protein sequence ID" value="EZP81263.1"/>
    <property type="molecule type" value="Genomic_DNA"/>
</dbReference>
<feature type="transmembrane region" description="Helical" evidence="6">
    <location>
        <begin position="261"/>
        <end position="282"/>
    </location>
</feature>
<accession>A0A031JWR5</accession>
<evidence type="ECO:0000256" key="2">
    <source>
        <dbReference type="ARBA" id="ARBA00022475"/>
    </source>
</evidence>
<feature type="transmembrane region" description="Helical" evidence="6">
    <location>
        <begin position="170"/>
        <end position="189"/>
    </location>
</feature>
<comment type="caution">
    <text evidence="7">The sequence shown here is derived from an EMBL/GenBank/DDBJ whole genome shotgun (WGS) entry which is preliminary data.</text>
</comment>
<feature type="transmembrane region" description="Helical" evidence="6">
    <location>
        <begin position="385"/>
        <end position="406"/>
    </location>
</feature>
<dbReference type="PANTHER" id="PTHR30250:SF31">
    <property type="entry name" value="INNER MEMBRANE PROTEIN YGHQ"/>
    <property type="match status" value="1"/>
</dbReference>
<evidence type="ECO:0000256" key="3">
    <source>
        <dbReference type="ARBA" id="ARBA00022692"/>
    </source>
</evidence>
<dbReference type="eggNOG" id="COG2244">
    <property type="taxonomic scope" value="Bacteria"/>
</dbReference>
<dbReference type="GO" id="GO:0005886">
    <property type="term" value="C:plasma membrane"/>
    <property type="evidence" value="ECO:0007669"/>
    <property type="project" value="UniProtKB-SubCell"/>
</dbReference>
<dbReference type="Proteomes" id="UP000024329">
    <property type="component" value="Unassembled WGS sequence"/>
</dbReference>
<keyword evidence="5 6" id="KW-0472">Membrane</keyword>
<evidence type="ECO:0000256" key="5">
    <source>
        <dbReference type="ARBA" id="ARBA00023136"/>
    </source>
</evidence>
<dbReference type="PANTHER" id="PTHR30250">
    <property type="entry name" value="PST FAMILY PREDICTED COLANIC ACID TRANSPORTER"/>
    <property type="match status" value="1"/>
</dbReference>
<protein>
    <submittedName>
        <fullName evidence="7">Membrane protein involved in the export of O-antigen and teichoic acid</fullName>
    </submittedName>
</protein>
<feature type="transmembrane region" description="Helical" evidence="6">
    <location>
        <begin position="136"/>
        <end position="158"/>
    </location>
</feature>
<feature type="transmembrane region" description="Helical" evidence="6">
    <location>
        <begin position="21"/>
        <end position="41"/>
    </location>
</feature>